<protein>
    <submittedName>
        <fullName evidence="9">Cytochrome P450</fullName>
    </submittedName>
</protein>
<name>A0AAV4J176_9GAST</name>
<keyword evidence="3" id="KW-0349">Heme</keyword>
<keyword evidence="6" id="KW-0408">Iron</keyword>
<evidence type="ECO:0000256" key="7">
    <source>
        <dbReference type="ARBA" id="ARBA00023033"/>
    </source>
</evidence>
<evidence type="ECO:0000256" key="3">
    <source>
        <dbReference type="ARBA" id="ARBA00022617"/>
    </source>
</evidence>
<dbReference type="GO" id="GO:0020037">
    <property type="term" value="F:heme binding"/>
    <property type="evidence" value="ECO:0007669"/>
    <property type="project" value="InterPro"/>
</dbReference>
<keyword evidence="8" id="KW-0812">Transmembrane</keyword>
<evidence type="ECO:0000256" key="8">
    <source>
        <dbReference type="SAM" id="Phobius"/>
    </source>
</evidence>
<organism evidence="9 10">
    <name type="scientific">Elysia marginata</name>
    <dbReference type="NCBI Taxonomy" id="1093978"/>
    <lineage>
        <taxon>Eukaryota</taxon>
        <taxon>Metazoa</taxon>
        <taxon>Spiralia</taxon>
        <taxon>Lophotrochozoa</taxon>
        <taxon>Mollusca</taxon>
        <taxon>Gastropoda</taxon>
        <taxon>Heterobranchia</taxon>
        <taxon>Euthyneura</taxon>
        <taxon>Panpulmonata</taxon>
        <taxon>Sacoglossa</taxon>
        <taxon>Placobranchoidea</taxon>
        <taxon>Plakobranchidae</taxon>
        <taxon>Elysia</taxon>
    </lineage>
</organism>
<dbReference type="InterPro" id="IPR036396">
    <property type="entry name" value="Cyt_P450_sf"/>
</dbReference>
<feature type="transmembrane region" description="Helical" evidence="8">
    <location>
        <begin position="13"/>
        <end position="35"/>
    </location>
</feature>
<dbReference type="GO" id="GO:0005506">
    <property type="term" value="F:iron ion binding"/>
    <property type="evidence" value="ECO:0007669"/>
    <property type="project" value="InterPro"/>
</dbReference>
<evidence type="ECO:0000313" key="10">
    <source>
        <dbReference type="Proteomes" id="UP000762676"/>
    </source>
</evidence>
<proteinExistence type="inferred from homology"/>
<keyword evidence="10" id="KW-1185">Reference proteome</keyword>
<dbReference type="EMBL" id="BMAT01009836">
    <property type="protein sequence ID" value="GFS14481.1"/>
    <property type="molecule type" value="Genomic_DNA"/>
</dbReference>
<dbReference type="PANTHER" id="PTHR24292:SF54">
    <property type="entry name" value="CYP9F3-RELATED"/>
    <property type="match status" value="1"/>
</dbReference>
<sequence length="138" mass="15778">MQSLLSSEDFPEVFSATSLLILTVTVLLVILYLHISVWNVERWEKYGVKHVDVGIMEVTHMGELALQGELDTVGSFRDTLALFTRDLDIVKTVTTKDFANFVDHPNLLATQSHLKEGLFFLRGDKWKRVRQLVSPSFR</sequence>
<keyword evidence="5" id="KW-0560">Oxidoreductase</keyword>
<dbReference type="SUPFAM" id="SSF48264">
    <property type="entry name" value="Cytochrome P450"/>
    <property type="match status" value="1"/>
</dbReference>
<accession>A0AAV4J176</accession>
<keyword evidence="8" id="KW-1133">Transmembrane helix</keyword>
<evidence type="ECO:0000256" key="2">
    <source>
        <dbReference type="ARBA" id="ARBA00010617"/>
    </source>
</evidence>
<evidence type="ECO:0000256" key="1">
    <source>
        <dbReference type="ARBA" id="ARBA00001971"/>
    </source>
</evidence>
<evidence type="ECO:0000256" key="5">
    <source>
        <dbReference type="ARBA" id="ARBA00023002"/>
    </source>
</evidence>
<comment type="cofactor">
    <cofactor evidence="1">
        <name>heme</name>
        <dbReference type="ChEBI" id="CHEBI:30413"/>
    </cofactor>
</comment>
<dbReference type="PANTHER" id="PTHR24292">
    <property type="entry name" value="CYTOCHROME P450"/>
    <property type="match status" value="1"/>
</dbReference>
<dbReference type="AlphaFoldDB" id="A0AAV4J176"/>
<dbReference type="InterPro" id="IPR050476">
    <property type="entry name" value="Insect_CytP450_Detox"/>
</dbReference>
<comment type="caution">
    <text evidence="9">The sequence shown here is derived from an EMBL/GenBank/DDBJ whole genome shotgun (WGS) entry which is preliminary data.</text>
</comment>
<evidence type="ECO:0000256" key="4">
    <source>
        <dbReference type="ARBA" id="ARBA00022723"/>
    </source>
</evidence>
<evidence type="ECO:0000313" key="9">
    <source>
        <dbReference type="EMBL" id="GFS14481.1"/>
    </source>
</evidence>
<keyword evidence="7" id="KW-0503">Monooxygenase</keyword>
<reference evidence="9 10" key="1">
    <citation type="journal article" date="2021" name="Elife">
        <title>Chloroplast acquisition without the gene transfer in kleptoplastic sea slugs, Plakobranchus ocellatus.</title>
        <authorList>
            <person name="Maeda T."/>
            <person name="Takahashi S."/>
            <person name="Yoshida T."/>
            <person name="Shimamura S."/>
            <person name="Takaki Y."/>
            <person name="Nagai Y."/>
            <person name="Toyoda A."/>
            <person name="Suzuki Y."/>
            <person name="Arimoto A."/>
            <person name="Ishii H."/>
            <person name="Satoh N."/>
            <person name="Nishiyama T."/>
            <person name="Hasebe M."/>
            <person name="Maruyama T."/>
            <person name="Minagawa J."/>
            <person name="Obokata J."/>
            <person name="Shigenobu S."/>
        </authorList>
    </citation>
    <scope>NUCLEOTIDE SEQUENCE [LARGE SCALE GENOMIC DNA]</scope>
</reference>
<dbReference type="GO" id="GO:0004497">
    <property type="term" value="F:monooxygenase activity"/>
    <property type="evidence" value="ECO:0007669"/>
    <property type="project" value="UniProtKB-KW"/>
</dbReference>
<keyword evidence="8" id="KW-0472">Membrane</keyword>
<comment type="similarity">
    <text evidence="2">Belongs to the cytochrome P450 family.</text>
</comment>
<evidence type="ECO:0000256" key="6">
    <source>
        <dbReference type="ARBA" id="ARBA00023004"/>
    </source>
</evidence>
<dbReference type="GO" id="GO:0016705">
    <property type="term" value="F:oxidoreductase activity, acting on paired donors, with incorporation or reduction of molecular oxygen"/>
    <property type="evidence" value="ECO:0007669"/>
    <property type="project" value="InterPro"/>
</dbReference>
<keyword evidence="4" id="KW-0479">Metal-binding</keyword>
<gene>
    <name evidence="9" type="ORF">ElyMa_004908100</name>
</gene>
<dbReference type="Gene3D" id="1.10.630.10">
    <property type="entry name" value="Cytochrome P450"/>
    <property type="match status" value="1"/>
</dbReference>
<dbReference type="Proteomes" id="UP000762676">
    <property type="component" value="Unassembled WGS sequence"/>
</dbReference>